<sequence>MSRAFVNEDQAAAQADQPVERRVSEQPNYVTASGLRQLQARVAELNALRSDLQAQGERVDKQRLADTERDLRYFSARVQSAQVVPPATSHSKVQIGSRVRFVDAQDQAHEVRLVGEDEADAGRGLINWGSPLGRALLGAGPGDEVVWQRPVGELLIEVTDVIAEG</sequence>
<dbReference type="GO" id="GO:0003677">
    <property type="term" value="F:DNA binding"/>
    <property type="evidence" value="ECO:0007669"/>
    <property type="project" value="InterPro"/>
</dbReference>
<dbReference type="RefSeq" id="WP_182368349.1">
    <property type="nucleotide sequence ID" value="NZ_JACGCU010000035.1"/>
</dbReference>
<dbReference type="GO" id="GO:0032784">
    <property type="term" value="P:regulation of DNA-templated transcription elongation"/>
    <property type="evidence" value="ECO:0007669"/>
    <property type="project" value="InterPro"/>
</dbReference>
<dbReference type="InterPro" id="IPR036953">
    <property type="entry name" value="GreA/GreB_C_sf"/>
</dbReference>
<evidence type="ECO:0000259" key="2">
    <source>
        <dbReference type="Pfam" id="PF01272"/>
    </source>
</evidence>
<accession>A0A7W2JLJ7</accession>
<feature type="region of interest" description="Disordered" evidence="1">
    <location>
        <begin position="1"/>
        <end position="26"/>
    </location>
</feature>
<dbReference type="SUPFAM" id="SSF54534">
    <property type="entry name" value="FKBP-like"/>
    <property type="match status" value="1"/>
</dbReference>
<evidence type="ECO:0000313" key="4">
    <source>
        <dbReference type="Proteomes" id="UP000556620"/>
    </source>
</evidence>
<dbReference type="Proteomes" id="UP000556620">
    <property type="component" value="Unassembled WGS sequence"/>
</dbReference>
<keyword evidence="3" id="KW-0251">Elongation factor</keyword>
<dbReference type="GO" id="GO:0070063">
    <property type="term" value="F:RNA polymerase binding"/>
    <property type="evidence" value="ECO:0007669"/>
    <property type="project" value="InterPro"/>
</dbReference>
<dbReference type="AlphaFoldDB" id="A0A7W2JLJ7"/>
<dbReference type="EMBL" id="JACGCU010000035">
    <property type="protein sequence ID" value="MBA6061138.1"/>
    <property type="molecule type" value="Genomic_DNA"/>
</dbReference>
<proteinExistence type="predicted"/>
<dbReference type="GO" id="GO:0003746">
    <property type="term" value="F:translation elongation factor activity"/>
    <property type="evidence" value="ECO:0007669"/>
    <property type="project" value="UniProtKB-KW"/>
</dbReference>
<dbReference type="InterPro" id="IPR023459">
    <property type="entry name" value="Tscrpt_elong_fac_GreA/B_fam"/>
</dbReference>
<keyword evidence="3" id="KW-0648">Protein biosynthesis</keyword>
<reference evidence="3 4" key="1">
    <citation type="submission" date="2020-07" db="EMBL/GenBank/DDBJ databases">
        <title>Diversity of carbapenemase encoding genes among Pseudomonas putida group clinical isolates in a tertiary Brazilian hospital.</title>
        <authorList>
            <person name="Alberto-Lei F."/>
            <person name="Nodari C.S."/>
            <person name="Streling A.P."/>
            <person name="Paulino J.T."/>
            <person name="Bessa-Neto F.O."/>
            <person name="Cayo R."/>
            <person name="Gales A.C."/>
        </authorList>
    </citation>
    <scope>NUCLEOTIDE SEQUENCE [LARGE SCALE GENOMIC DNA]</scope>
    <source>
        <strain evidence="3 4">14535</strain>
    </source>
</reference>
<dbReference type="Gene3D" id="3.10.50.30">
    <property type="entry name" value="Transcription elongation factor, GreA/GreB, C-terminal domain"/>
    <property type="match status" value="1"/>
</dbReference>
<evidence type="ECO:0000256" key="1">
    <source>
        <dbReference type="SAM" id="MobiDB-lite"/>
    </source>
</evidence>
<name>A0A7W2JLJ7_9PSED</name>
<dbReference type="GO" id="GO:0006354">
    <property type="term" value="P:DNA-templated transcription elongation"/>
    <property type="evidence" value="ECO:0007669"/>
    <property type="project" value="TreeGrafter"/>
</dbReference>
<dbReference type="PANTHER" id="PTHR30437:SF6">
    <property type="entry name" value="TRANSCRIPTION ELONGATION FACTOR GREB"/>
    <property type="match status" value="1"/>
</dbReference>
<evidence type="ECO:0000313" key="3">
    <source>
        <dbReference type="EMBL" id="MBA6061138.1"/>
    </source>
</evidence>
<comment type="caution">
    <text evidence="3">The sequence shown here is derived from an EMBL/GenBank/DDBJ whole genome shotgun (WGS) entry which is preliminary data.</text>
</comment>
<dbReference type="InterPro" id="IPR001437">
    <property type="entry name" value="Tscrpt_elong_fac_GreA/B_C"/>
</dbReference>
<gene>
    <name evidence="3" type="ORF">H4C44_18355</name>
</gene>
<dbReference type="PANTHER" id="PTHR30437">
    <property type="entry name" value="TRANSCRIPTION ELONGATION FACTOR GREA"/>
    <property type="match status" value="1"/>
</dbReference>
<dbReference type="PIRSF" id="PIRSF006092">
    <property type="entry name" value="GreA_GreB"/>
    <property type="match status" value="1"/>
</dbReference>
<organism evidence="3 4">
    <name type="scientific">Pseudomonas juntendi</name>
    <dbReference type="NCBI Taxonomy" id="2666183"/>
    <lineage>
        <taxon>Bacteria</taxon>
        <taxon>Pseudomonadati</taxon>
        <taxon>Pseudomonadota</taxon>
        <taxon>Gammaproteobacteria</taxon>
        <taxon>Pseudomonadales</taxon>
        <taxon>Pseudomonadaceae</taxon>
        <taxon>Pseudomonas</taxon>
    </lineage>
</organism>
<dbReference type="Pfam" id="PF01272">
    <property type="entry name" value="GreA_GreB"/>
    <property type="match status" value="1"/>
</dbReference>
<protein>
    <submittedName>
        <fullName evidence="3">GreA/GreB family elongation factor</fullName>
    </submittedName>
</protein>
<feature type="domain" description="Transcription elongation factor GreA/GreB C-terminal" evidence="2">
    <location>
        <begin position="89"/>
        <end position="161"/>
    </location>
</feature>